<dbReference type="GO" id="GO:1990362">
    <property type="term" value="F:butanol dehydrogenase (NAD+) activity"/>
    <property type="evidence" value="ECO:0007669"/>
    <property type="project" value="InterPro"/>
</dbReference>
<comment type="similarity">
    <text evidence="1">Belongs to the iron-containing alcohol dehydrogenase family.</text>
</comment>
<dbReference type="FunFam" id="3.40.50.1970:FF:000003">
    <property type="entry name" value="Alcohol dehydrogenase, iron-containing"/>
    <property type="match status" value="1"/>
</dbReference>
<accession>A0A841RE78</accession>
<dbReference type="Gene3D" id="3.40.50.1970">
    <property type="match status" value="1"/>
</dbReference>
<dbReference type="InterPro" id="IPR044731">
    <property type="entry name" value="BDH-like"/>
</dbReference>
<keyword evidence="6" id="KW-1185">Reference proteome</keyword>
<evidence type="ECO:0000259" key="3">
    <source>
        <dbReference type="Pfam" id="PF00465"/>
    </source>
</evidence>
<dbReference type="AlphaFoldDB" id="A0A841RE78"/>
<dbReference type="Pfam" id="PF00465">
    <property type="entry name" value="Fe-ADH"/>
    <property type="match status" value="1"/>
</dbReference>
<dbReference type="Gene3D" id="1.20.1090.10">
    <property type="entry name" value="Dehydroquinate synthase-like - alpha domain"/>
    <property type="match status" value="1"/>
</dbReference>
<evidence type="ECO:0000313" key="6">
    <source>
        <dbReference type="Proteomes" id="UP000587760"/>
    </source>
</evidence>
<dbReference type="Proteomes" id="UP000587760">
    <property type="component" value="Unassembled WGS sequence"/>
</dbReference>
<feature type="domain" description="Alcohol dehydrogenase iron-type/glycerol dehydrogenase GldA" evidence="3">
    <location>
        <begin position="9"/>
        <end position="175"/>
    </location>
</feature>
<keyword evidence="2 5" id="KW-0560">Oxidoreductase</keyword>
<dbReference type="PANTHER" id="PTHR43633:SF1">
    <property type="entry name" value="ALCOHOL DEHYDROGENASE YQHD"/>
    <property type="match status" value="1"/>
</dbReference>
<dbReference type="PANTHER" id="PTHR43633">
    <property type="entry name" value="ALCOHOL DEHYDROGENASE YQHD"/>
    <property type="match status" value="1"/>
</dbReference>
<proteinExistence type="inferred from homology"/>
<name>A0A841RE78_9SPIO</name>
<comment type="caution">
    <text evidence="5">The sequence shown here is derived from an EMBL/GenBank/DDBJ whole genome shotgun (WGS) entry which is preliminary data.</text>
</comment>
<protein>
    <submittedName>
        <fullName evidence="5">NADP-dependent alcohol dehydrogenase</fullName>
        <ecNumber evidence="5">1.1.-.-</ecNumber>
    </submittedName>
</protein>
<dbReference type="SUPFAM" id="SSF56796">
    <property type="entry name" value="Dehydroquinate synthase-like"/>
    <property type="match status" value="1"/>
</dbReference>
<evidence type="ECO:0000313" key="5">
    <source>
        <dbReference type="EMBL" id="MBB6482375.1"/>
    </source>
</evidence>
<dbReference type="InterPro" id="IPR001670">
    <property type="entry name" value="ADH_Fe/GldA"/>
</dbReference>
<dbReference type="RefSeq" id="WP_184748612.1">
    <property type="nucleotide sequence ID" value="NZ_JACHGJ010000011.1"/>
</dbReference>
<dbReference type="PROSITE" id="PS00060">
    <property type="entry name" value="ADH_IRON_2"/>
    <property type="match status" value="1"/>
</dbReference>
<dbReference type="InterPro" id="IPR018211">
    <property type="entry name" value="ADH_Fe_CS"/>
</dbReference>
<dbReference type="Pfam" id="PF25137">
    <property type="entry name" value="ADH_Fe_C"/>
    <property type="match status" value="1"/>
</dbReference>
<dbReference type="EMBL" id="JACHGJ010000011">
    <property type="protein sequence ID" value="MBB6482375.1"/>
    <property type="molecule type" value="Genomic_DNA"/>
</dbReference>
<evidence type="ECO:0000259" key="4">
    <source>
        <dbReference type="Pfam" id="PF25137"/>
    </source>
</evidence>
<dbReference type="GO" id="GO:1990002">
    <property type="term" value="F:methylglyoxal reductase (NADPH) (acetol producing) activity"/>
    <property type="evidence" value="ECO:0007669"/>
    <property type="project" value="TreeGrafter"/>
</dbReference>
<dbReference type="GO" id="GO:0046872">
    <property type="term" value="F:metal ion binding"/>
    <property type="evidence" value="ECO:0007669"/>
    <property type="project" value="InterPro"/>
</dbReference>
<dbReference type="InterPro" id="IPR056798">
    <property type="entry name" value="ADH_Fe_C"/>
</dbReference>
<evidence type="ECO:0000256" key="2">
    <source>
        <dbReference type="ARBA" id="ARBA00023002"/>
    </source>
</evidence>
<dbReference type="EC" id="1.1.-.-" evidence="5"/>
<sequence length="385" mass="42641">MKNFQYYNPVRVVFGKGTIRELKKLLRDKSKILFLYGGGSIKKNGVYDQVVEALKGKDFIEYSGIQANPDYEDCMNCVLLAEKENVDFILSVGGGSVLDAAKFIAAAIYYEGGEPWEILIGKGRIKKALPLGSVLTLPATGSEMNANSVISRREIGEKRAFSSPHVYPEFSILDPETTYSLSKRQVANGIVDAWVHVLEQYMTTSLDSPLQDRQAEAVLLTLLEEGPKAVLSNKDYEVQANIMWCSTNALNGLIGCGVDQDWATHGIGHELTALYGIDHARTLAVVLPGLLSLMRKQKEQKLLQYAERIWGISMGDTNVRIDEAIARTCLFFESLGVDTRYSDLGIDEDAPEKIAARIDGRNEVFGEGQNIRGPEIIKILKNLKD</sequence>
<dbReference type="GO" id="GO:0008106">
    <property type="term" value="F:alcohol dehydrogenase (NADP+) activity"/>
    <property type="evidence" value="ECO:0007669"/>
    <property type="project" value="TreeGrafter"/>
</dbReference>
<reference evidence="5 6" key="1">
    <citation type="submission" date="2020-08" db="EMBL/GenBank/DDBJ databases">
        <title>Genomic Encyclopedia of Type Strains, Phase IV (KMG-IV): sequencing the most valuable type-strain genomes for metagenomic binning, comparative biology and taxonomic classification.</title>
        <authorList>
            <person name="Goeker M."/>
        </authorList>
    </citation>
    <scope>NUCLEOTIDE SEQUENCE [LARGE SCALE GENOMIC DNA]</scope>
    <source>
        <strain evidence="5 6">DSM 2461</strain>
    </source>
</reference>
<dbReference type="GO" id="GO:0005829">
    <property type="term" value="C:cytosol"/>
    <property type="evidence" value="ECO:0007669"/>
    <property type="project" value="TreeGrafter"/>
</dbReference>
<organism evidence="5 6">
    <name type="scientific">Spirochaeta isovalerica</name>
    <dbReference type="NCBI Taxonomy" id="150"/>
    <lineage>
        <taxon>Bacteria</taxon>
        <taxon>Pseudomonadati</taxon>
        <taxon>Spirochaetota</taxon>
        <taxon>Spirochaetia</taxon>
        <taxon>Spirochaetales</taxon>
        <taxon>Spirochaetaceae</taxon>
        <taxon>Spirochaeta</taxon>
    </lineage>
</organism>
<gene>
    <name evidence="5" type="ORF">HNR50_004068</name>
</gene>
<feature type="domain" description="Fe-containing alcohol dehydrogenase-like C-terminal" evidence="4">
    <location>
        <begin position="187"/>
        <end position="381"/>
    </location>
</feature>
<dbReference type="CDD" id="cd08187">
    <property type="entry name" value="BDH"/>
    <property type="match status" value="1"/>
</dbReference>
<evidence type="ECO:0000256" key="1">
    <source>
        <dbReference type="ARBA" id="ARBA00007358"/>
    </source>
</evidence>